<feature type="transmembrane region" description="Helical" evidence="1">
    <location>
        <begin position="37"/>
        <end position="55"/>
    </location>
</feature>
<keyword evidence="1" id="KW-0472">Membrane</keyword>
<sequence>MVAGKYISTLLIVLSLAVVAMSFNIEGQSVFDPSSPAFFPALVGAVMLISALMIARRGVQSPSSAQEEDKAPKPVAGNEDDEELEKDMYEVENITQKGINIRLILFTLLVVLFAVLMNYFNFMVLSFLFLFGAMLLLSREKVLRSLILSAVFAVGFYYIFVYVFHFVFPS</sequence>
<dbReference type="AlphaFoldDB" id="V6M5G3"/>
<proteinExistence type="predicted"/>
<accession>V6M5G3</accession>
<dbReference type="HOGENOM" id="CLU_1632090_0_0_9"/>
<evidence type="ECO:0000313" key="4">
    <source>
        <dbReference type="Proteomes" id="UP000017973"/>
    </source>
</evidence>
<feature type="transmembrane region" description="Helical" evidence="1">
    <location>
        <begin position="122"/>
        <end position="138"/>
    </location>
</feature>
<feature type="transmembrane region" description="Helical" evidence="1">
    <location>
        <begin position="99"/>
        <end position="116"/>
    </location>
</feature>
<dbReference type="STRING" id="1408254.T458_18475"/>
<evidence type="ECO:0000259" key="2">
    <source>
        <dbReference type="Pfam" id="PF07331"/>
    </source>
</evidence>
<name>V6M5G3_9BACL</name>
<feature type="domain" description="DUF1468" evidence="2">
    <location>
        <begin position="9"/>
        <end position="169"/>
    </location>
</feature>
<dbReference type="EMBL" id="AYJU01000017">
    <property type="protein sequence ID" value="EST53846.1"/>
    <property type="molecule type" value="Genomic_DNA"/>
</dbReference>
<keyword evidence="1" id="KW-1133">Transmembrane helix</keyword>
<dbReference type="PATRIC" id="fig|1408254.3.peg.3642"/>
<dbReference type="OrthoDB" id="5870591at2"/>
<organism evidence="3 4">
    <name type="scientific">Brevibacillus panacihumi W25</name>
    <dbReference type="NCBI Taxonomy" id="1408254"/>
    <lineage>
        <taxon>Bacteria</taxon>
        <taxon>Bacillati</taxon>
        <taxon>Bacillota</taxon>
        <taxon>Bacilli</taxon>
        <taxon>Bacillales</taxon>
        <taxon>Paenibacillaceae</taxon>
        <taxon>Brevibacillus</taxon>
    </lineage>
</organism>
<dbReference type="Proteomes" id="UP000017973">
    <property type="component" value="Unassembled WGS sequence"/>
</dbReference>
<evidence type="ECO:0000256" key="1">
    <source>
        <dbReference type="SAM" id="Phobius"/>
    </source>
</evidence>
<protein>
    <recommendedName>
        <fullName evidence="2">DUF1468 domain-containing protein</fullName>
    </recommendedName>
</protein>
<gene>
    <name evidence="3" type="ORF">T458_18475</name>
</gene>
<dbReference type="Pfam" id="PF07331">
    <property type="entry name" value="TctB"/>
    <property type="match status" value="1"/>
</dbReference>
<comment type="caution">
    <text evidence="3">The sequence shown here is derived from an EMBL/GenBank/DDBJ whole genome shotgun (WGS) entry which is preliminary data.</text>
</comment>
<keyword evidence="4" id="KW-1185">Reference proteome</keyword>
<reference evidence="3 4" key="1">
    <citation type="journal article" date="2014" name="Genome Announc.">
        <title>Draft Genome Sequence of Brevibacillus panacihumi Strain W25, a Halotolerant Hydrocarbon-Degrading Bacterium.</title>
        <authorList>
            <person name="Wang X."/>
            <person name="Jin D."/>
            <person name="Zhou L."/>
            <person name="Wu L."/>
            <person name="An W."/>
            <person name="Chen Y."/>
            <person name="Zhao L."/>
        </authorList>
    </citation>
    <scope>NUCLEOTIDE SEQUENCE [LARGE SCALE GENOMIC DNA]</scope>
    <source>
        <strain evidence="3 4">W25</strain>
    </source>
</reference>
<keyword evidence="1" id="KW-0812">Transmembrane</keyword>
<feature type="transmembrane region" description="Helical" evidence="1">
    <location>
        <begin position="145"/>
        <end position="168"/>
    </location>
</feature>
<dbReference type="RefSeq" id="WP_023557543.1">
    <property type="nucleotide sequence ID" value="NZ_KI629785.1"/>
</dbReference>
<evidence type="ECO:0000313" key="3">
    <source>
        <dbReference type="EMBL" id="EST53846.1"/>
    </source>
</evidence>
<dbReference type="InterPro" id="IPR009936">
    <property type="entry name" value="DUF1468"/>
</dbReference>